<evidence type="ECO:0000256" key="3">
    <source>
        <dbReference type="ARBA" id="ARBA00022764"/>
    </source>
</evidence>
<sequence>MRARSLLFLIVLVSVLTLFFSGCVEEQSSDIPSNEDTSESQAIKADAIVYIDKYEFHPYSTTISSGDTVRWINNDSVAFIIKGNLVGGNSFQSPTLRKNDTFTYTFEDVGTYNYELVTHPWTNGGLIVVE</sequence>
<organism evidence="6 7">
    <name type="scientific">Methanolobus mangrovi</name>
    <dbReference type="NCBI Taxonomy" id="3072977"/>
    <lineage>
        <taxon>Archaea</taxon>
        <taxon>Methanobacteriati</taxon>
        <taxon>Methanobacteriota</taxon>
        <taxon>Stenosarchaea group</taxon>
        <taxon>Methanomicrobia</taxon>
        <taxon>Methanosarcinales</taxon>
        <taxon>Methanosarcinaceae</taxon>
        <taxon>Methanolobus</taxon>
    </lineage>
</organism>
<dbReference type="SUPFAM" id="SSF49503">
    <property type="entry name" value="Cupredoxins"/>
    <property type="match status" value="1"/>
</dbReference>
<name>A0AA51UHI4_9EURY</name>
<dbReference type="AlphaFoldDB" id="A0AA51UHI4"/>
<comment type="subcellular location">
    <subcellularLocation>
        <location evidence="1">Periplasm</location>
    </subcellularLocation>
</comment>
<evidence type="ECO:0000313" key="7">
    <source>
        <dbReference type="Proteomes" id="UP001183006"/>
    </source>
</evidence>
<accession>A0AA51UHI4</accession>
<comment type="cofactor">
    <cofactor evidence="5">
        <name>Cu cation</name>
        <dbReference type="ChEBI" id="CHEBI:23378"/>
    </cofactor>
    <text evidence="5">Binds 1 copper ion per subunit.</text>
</comment>
<evidence type="ECO:0000256" key="2">
    <source>
        <dbReference type="ARBA" id="ARBA00022448"/>
    </source>
</evidence>
<evidence type="ECO:0000256" key="1">
    <source>
        <dbReference type="ARBA" id="ARBA00004418"/>
    </source>
</evidence>
<proteinExistence type="predicted"/>
<keyword evidence="5" id="KW-0479">Metal-binding</keyword>
<protein>
    <recommendedName>
        <fullName evidence="8">EfeO-type cupredoxin-like domain-containing protein</fullName>
    </recommendedName>
</protein>
<dbReference type="EMBL" id="CP133594">
    <property type="protein sequence ID" value="WMW23295.1"/>
    <property type="molecule type" value="Genomic_DNA"/>
</dbReference>
<keyword evidence="2" id="KW-0813">Transport</keyword>
<keyword evidence="4" id="KW-0249">Electron transport</keyword>
<evidence type="ECO:0008006" key="8">
    <source>
        <dbReference type="Google" id="ProtNLM"/>
    </source>
</evidence>
<dbReference type="PANTHER" id="PTHR36507">
    <property type="entry name" value="BLL1555 PROTEIN"/>
    <property type="match status" value="1"/>
</dbReference>
<keyword evidence="7" id="KW-1185">Reference proteome</keyword>
<gene>
    <name evidence="6" type="ORF">RE476_05570</name>
</gene>
<dbReference type="GeneID" id="84229589"/>
<dbReference type="InterPro" id="IPR052721">
    <property type="entry name" value="ET_Amicyanin"/>
</dbReference>
<dbReference type="KEGG" id="mmav:RE476_05570"/>
<dbReference type="GO" id="GO:0005507">
    <property type="term" value="F:copper ion binding"/>
    <property type="evidence" value="ECO:0007669"/>
    <property type="project" value="InterPro"/>
</dbReference>
<feature type="binding site" evidence="5">
    <location>
        <position position="119"/>
    </location>
    <ligand>
        <name>Cu cation</name>
        <dbReference type="ChEBI" id="CHEBI:23378"/>
    </ligand>
</feature>
<dbReference type="InterPro" id="IPR002386">
    <property type="entry name" value="Amicyanin/Pseudoazurin"/>
</dbReference>
<dbReference type="PROSITE" id="PS51257">
    <property type="entry name" value="PROKAR_LIPOPROTEIN"/>
    <property type="match status" value="1"/>
</dbReference>
<dbReference type="Proteomes" id="UP001183006">
    <property type="component" value="Chromosome"/>
</dbReference>
<dbReference type="GO" id="GO:0009055">
    <property type="term" value="F:electron transfer activity"/>
    <property type="evidence" value="ECO:0007669"/>
    <property type="project" value="InterPro"/>
</dbReference>
<dbReference type="GO" id="GO:0042597">
    <property type="term" value="C:periplasmic space"/>
    <property type="evidence" value="ECO:0007669"/>
    <property type="project" value="UniProtKB-SubCell"/>
</dbReference>
<dbReference type="PANTHER" id="PTHR36507:SF1">
    <property type="entry name" value="BLL1555 PROTEIN"/>
    <property type="match status" value="1"/>
</dbReference>
<evidence type="ECO:0000256" key="4">
    <source>
        <dbReference type="ARBA" id="ARBA00022982"/>
    </source>
</evidence>
<evidence type="ECO:0000313" key="6">
    <source>
        <dbReference type="EMBL" id="WMW23295.1"/>
    </source>
</evidence>
<keyword evidence="3" id="KW-0574">Periplasm</keyword>
<reference evidence="6" key="1">
    <citation type="submission" date="2023-08" db="EMBL/GenBank/DDBJ databases">
        <title>Methanolobus mangrovi sp. nov. and Methanolobus sediminis sp. nov, two novel methylotrophic methanogens isolated from mangrove sediments in China.</title>
        <authorList>
            <person name="Zhou J."/>
        </authorList>
    </citation>
    <scope>NUCLEOTIDE SEQUENCE</scope>
    <source>
        <strain evidence="6">FTZ2</strain>
    </source>
</reference>
<dbReference type="RefSeq" id="WP_309309411.1">
    <property type="nucleotide sequence ID" value="NZ_CP133594.1"/>
</dbReference>
<evidence type="ECO:0000256" key="5">
    <source>
        <dbReference type="PIRSR" id="PIRSR602386-1"/>
    </source>
</evidence>
<keyword evidence="5" id="KW-0186">Copper</keyword>
<dbReference type="PRINTS" id="PR00155">
    <property type="entry name" value="AMICYANIN"/>
</dbReference>
<dbReference type="InterPro" id="IPR008972">
    <property type="entry name" value="Cupredoxin"/>
</dbReference>
<dbReference type="Gene3D" id="2.60.40.420">
    <property type="entry name" value="Cupredoxins - blue copper proteins"/>
    <property type="match status" value="1"/>
</dbReference>